<keyword evidence="5 8" id="KW-0812">Transmembrane</keyword>
<dbReference type="Proteomes" id="UP000094412">
    <property type="component" value="Unassembled WGS sequence"/>
</dbReference>
<name>A0A1C2ECM7_9HYPH</name>
<dbReference type="PANTHER" id="PTHR30269">
    <property type="entry name" value="TRANSMEMBRANE PROTEIN YFCA"/>
    <property type="match status" value="1"/>
</dbReference>
<keyword evidence="6 8" id="KW-1133">Transmembrane helix</keyword>
<evidence type="ECO:0000256" key="3">
    <source>
        <dbReference type="ARBA" id="ARBA00022448"/>
    </source>
</evidence>
<keyword evidence="7 8" id="KW-0472">Membrane</keyword>
<evidence type="ECO:0000256" key="1">
    <source>
        <dbReference type="ARBA" id="ARBA00004651"/>
    </source>
</evidence>
<evidence type="ECO:0000256" key="2">
    <source>
        <dbReference type="ARBA" id="ARBA00009142"/>
    </source>
</evidence>
<dbReference type="AlphaFoldDB" id="A0A1C2ECM7"/>
<dbReference type="GO" id="GO:0005886">
    <property type="term" value="C:plasma membrane"/>
    <property type="evidence" value="ECO:0007669"/>
    <property type="project" value="UniProtKB-SubCell"/>
</dbReference>
<comment type="caution">
    <text evidence="9">The sequence shown here is derived from an EMBL/GenBank/DDBJ whole genome shotgun (WGS) entry which is preliminary data.</text>
</comment>
<feature type="transmembrane region" description="Helical" evidence="8">
    <location>
        <begin position="105"/>
        <end position="125"/>
    </location>
</feature>
<protein>
    <recommendedName>
        <fullName evidence="8">Probable membrane transporter protein</fullName>
    </recommendedName>
</protein>
<dbReference type="InterPro" id="IPR052017">
    <property type="entry name" value="TSUP"/>
</dbReference>
<evidence type="ECO:0000256" key="6">
    <source>
        <dbReference type="ARBA" id="ARBA00022989"/>
    </source>
</evidence>
<keyword evidence="4 8" id="KW-1003">Cell membrane</keyword>
<dbReference type="STRING" id="1566387.QV13_01755"/>
<comment type="subcellular location">
    <subcellularLocation>
        <location evidence="1 8">Cell membrane</location>
        <topology evidence="1 8">Multi-pass membrane protein</topology>
    </subcellularLocation>
</comment>
<feature type="transmembrane region" description="Helical" evidence="8">
    <location>
        <begin position="12"/>
        <end position="39"/>
    </location>
</feature>
<feature type="transmembrane region" description="Helical" evidence="8">
    <location>
        <begin position="175"/>
        <end position="192"/>
    </location>
</feature>
<proteinExistence type="inferred from homology"/>
<evidence type="ECO:0000256" key="8">
    <source>
        <dbReference type="RuleBase" id="RU363041"/>
    </source>
</evidence>
<accession>A0A1C2ECM7</accession>
<feature type="transmembrane region" description="Helical" evidence="8">
    <location>
        <begin position="137"/>
        <end position="163"/>
    </location>
</feature>
<organism evidence="9 10">
    <name type="scientific">Mesorhizobium hungaricum</name>
    <dbReference type="NCBI Taxonomy" id="1566387"/>
    <lineage>
        <taxon>Bacteria</taxon>
        <taxon>Pseudomonadati</taxon>
        <taxon>Pseudomonadota</taxon>
        <taxon>Alphaproteobacteria</taxon>
        <taxon>Hyphomicrobiales</taxon>
        <taxon>Phyllobacteriaceae</taxon>
        <taxon>Mesorhizobium</taxon>
    </lineage>
</organism>
<evidence type="ECO:0000256" key="5">
    <source>
        <dbReference type="ARBA" id="ARBA00022692"/>
    </source>
</evidence>
<evidence type="ECO:0000256" key="4">
    <source>
        <dbReference type="ARBA" id="ARBA00022475"/>
    </source>
</evidence>
<dbReference type="RefSeq" id="WP_024925414.1">
    <property type="nucleotide sequence ID" value="NZ_MDEO01000020.1"/>
</dbReference>
<comment type="similarity">
    <text evidence="2 8">Belongs to the 4-toluene sulfonate uptake permease (TSUP) (TC 2.A.102) family.</text>
</comment>
<dbReference type="EMBL" id="MDEO01000020">
    <property type="protein sequence ID" value="OCX24768.1"/>
    <property type="molecule type" value="Genomic_DNA"/>
</dbReference>
<gene>
    <name evidence="9" type="ORF">QV13_01755</name>
</gene>
<feature type="transmembrane region" description="Helical" evidence="8">
    <location>
        <begin position="198"/>
        <end position="218"/>
    </location>
</feature>
<feature type="transmembrane region" description="Helical" evidence="8">
    <location>
        <begin position="230"/>
        <end position="249"/>
    </location>
</feature>
<evidence type="ECO:0000313" key="10">
    <source>
        <dbReference type="Proteomes" id="UP000094412"/>
    </source>
</evidence>
<sequence length="254" mass="26103">MLHSLLAGTSTQAILAIVLIALIAGLARGFSGFGAALIFVPMASAVIGPKVAAPLLLVVDGVMTVGFVPGAWRLADKTNVFVMALGALVGVPLGTYALAHLDPLVIRWSIIAIVVLLLLLLMSGWRYHGRPRAPLTVAVGAISGVFSGAAQVGGPPVVAYWLGGAFAGNTVRANIILYFAISSAITAVSYLWGGLITAPIAALAVIAAPAYGLGLWLGAHMFGIASEQTFRRLCFGLIALSALISLPLLDGLLR</sequence>
<dbReference type="OrthoDB" id="9795324at2"/>
<keyword evidence="3" id="KW-0813">Transport</keyword>
<feature type="transmembrane region" description="Helical" evidence="8">
    <location>
        <begin position="78"/>
        <end position="98"/>
    </location>
</feature>
<dbReference type="Pfam" id="PF01925">
    <property type="entry name" value="TauE"/>
    <property type="match status" value="1"/>
</dbReference>
<reference evidence="9 10" key="1">
    <citation type="submission" date="2016-08" db="EMBL/GenBank/DDBJ databases">
        <title>Whole genome sequence of Mesorhizobium sp. strain UASWS1009 isolated from industrial sewage.</title>
        <authorList>
            <person name="Crovadore J."/>
            <person name="Calmin G."/>
            <person name="Chablais R."/>
            <person name="Cochard B."/>
            <person name="Lefort F."/>
        </authorList>
    </citation>
    <scope>NUCLEOTIDE SEQUENCE [LARGE SCALE GENOMIC DNA]</scope>
    <source>
        <strain evidence="9 10">UASWS1009</strain>
    </source>
</reference>
<dbReference type="InterPro" id="IPR002781">
    <property type="entry name" value="TM_pro_TauE-like"/>
</dbReference>
<dbReference type="PANTHER" id="PTHR30269:SF37">
    <property type="entry name" value="MEMBRANE TRANSPORTER PROTEIN"/>
    <property type="match status" value="1"/>
</dbReference>
<keyword evidence="10" id="KW-1185">Reference proteome</keyword>
<evidence type="ECO:0000313" key="9">
    <source>
        <dbReference type="EMBL" id="OCX24768.1"/>
    </source>
</evidence>
<evidence type="ECO:0000256" key="7">
    <source>
        <dbReference type="ARBA" id="ARBA00023136"/>
    </source>
</evidence>